<dbReference type="EMBL" id="LAZR01000702">
    <property type="protein sequence ID" value="KKN60228.1"/>
    <property type="molecule type" value="Genomic_DNA"/>
</dbReference>
<comment type="caution">
    <text evidence="3">The sequence shown here is derived from an EMBL/GenBank/DDBJ whole genome shotgun (WGS) entry which is preliminary data.</text>
</comment>
<proteinExistence type="predicted"/>
<evidence type="ECO:0000256" key="1">
    <source>
        <dbReference type="ARBA" id="ARBA00022801"/>
    </source>
</evidence>
<dbReference type="GO" id="GO:0016787">
    <property type="term" value="F:hydrolase activity"/>
    <property type="evidence" value="ECO:0007669"/>
    <property type="project" value="UniProtKB-KW"/>
</dbReference>
<dbReference type="InterPro" id="IPR015797">
    <property type="entry name" value="NUDIX_hydrolase-like_dom_sf"/>
</dbReference>
<dbReference type="InterPro" id="IPR000086">
    <property type="entry name" value="NUDIX_hydrolase_dom"/>
</dbReference>
<dbReference type="Gene3D" id="3.90.79.10">
    <property type="entry name" value="Nucleoside Triphosphate Pyrophosphohydrolase"/>
    <property type="match status" value="1"/>
</dbReference>
<protein>
    <recommendedName>
        <fullName evidence="2">Nudix hydrolase domain-containing protein</fullName>
    </recommendedName>
</protein>
<accession>A0A0F9V2V3</accession>
<keyword evidence="1" id="KW-0378">Hydrolase</keyword>
<feature type="domain" description="Nudix hydrolase" evidence="2">
    <location>
        <begin position="42"/>
        <end position="188"/>
    </location>
</feature>
<reference evidence="3" key="1">
    <citation type="journal article" date="2015" name="Nature">
        <title>Complex archaea that bridge the gap between prokaryotes and eukaryotes.</title>
        <authorList>
            <person name="Spang A."/>
            <person name="Saw J.H."/>
            <person name="Jorgensen S.L."/>
            <person name="Zaremba-Niedzwiedzka K."/>
            <person name="Martijn J."/>
            <person name="Lind A.E."/>
            <person name="van Eijk R."/>
            <person name="Schleper C."/>
            <person name="Guy L."/>
            <person name="Ettema T.J."/>
        </authorList>
    </citation>
    <scope>NUCLEOTIDE SEQUENCE</scope>
</reference>
<dbReference type="PROSITE" id="PS51462">
    <property type="entry name" value="NUDIX"/>
    <property type="match status" value="1"/>
</dbReference>
<organism evidence="3">
    <name type="scientific">marine sediment metagenome</name>
    <dbReference type="NCBI Taxonomy" id="412755"/>
    <lineage>
        <taxon>unclassified sequences</taxon>
        <taxon>metagenomes</taxon>
        <taxon>ecological metagenomes</taxon>
    </lineage>
</organism>
<evidence type="ECO:0000313" key="3">
    <source>
        <dbReference type="EMBL" id="KKN60228.1"/>
    </source>
</evidence>
<sequence length="188" mass="21578">MRAISIALWGAAIVVAALTFQKVYAAEDYTLIERNKIHNANKKRPAAGCFIPTQHGVFVAINKHHNDIQLPMGKANTGEKPRDAARRETFEEIGIDVMVLQLVHTAIQGRRIYLYLCKPIHRIKFLQRIPTSTKHYFRSTSVGKVIILNPNSMVDQNLEPVETPWRYHTDKALLIELWNDWAKGRQLR</sequence>
<dbReference type="Pfam" id="PF00293">
    <property type="entry name" value="NUDIX"/>
    <property type="match status" value="1"/>
</dbReference>
<dbReference type="SUPFAM" id="SSF55811">
    <property type="entry name" value="Nudix"/>
    <property type="match status" value="1"/>
</dbReference>
<evidence type="ECO:0000259" key="2">
    <source>
        <dbReference type="PROSITE" id="PS51462"/>
    </source>
</evidence>
<dbReference type="AlphaFoldDB" id="A0A0F9V2V3"/>
<dbReference type="PROSITE" id="PS00893">
    <property type="entry name" value="NUDIX_BOX"/>
    <property type="match status" value="1"/>
</dbReference>
<dbReference type="InterPro" id="IPR020084">
    <property type="entry name" value="NUDIX_hydrolase_CS"/>
</dbReference>
<gene>
    <name evidence="3" type="ORF">LCGC14_0534270</name>
</gene>
<name>A0A0F9V2V3_9ZZZZ</name>